<protein>
    <submittedName>
        <fullName evidence="2">Uncharacterized protein</fullName>
    </submittedName>
</protein>
<proteinExistence type="predicted"/>
<organism evidence="2 4">
    <name type="scientific">Phytophthora infestans</name>
    <name type="common">Potato late blight agent</name>
    <name type="synonym">Botrytis infestans</name>
    <dbReference type="NCBI Taxonomy" id="4787"/>
    <lineage>
        <taxon>Eukaryota</taxon>
        <taxon>Sar</taxon>
        <taxon>Stramenopiles</taxon>
        <taxon>Oomycota</taxon>
        <taxon>Peronosporomycetes</taxon>
        <taxon>Peronosporales</taxon>
        <taxon>Peronosporaceae</taxon>
        <taxon>Phytophthora</taxon>
    </lineage>
</organism>
<dbReference type="Proteomes" id="UP000704712">
    <property type="component" value="Unassembled WGS sequence"/>
</dbReference>
<gene>
    <name evidence="2" type="ORF">GN244_ATG16793</name>
    <name evidence="3" type="ORF">GN958_ATG16660</name>
</gene>
<keyword evidence="4" id="KW-1185">Reference proteome</keyword>
<evidence type="ECO:0000313" key="2">
    <source>
        <dbReference type="EMBL" id="KAF4031338.1"/>
    </source>
</evidence>
<feature type="region of interest" description="Disordered" evidence="1">
    <location>
        <begin position="121"/>
        <end position="151"/>
    </location>
</feature>
<dbReference type="EMBL" id="JAACNO010002332">
    <property type="protein sequence ID" value="KAF4134185.1"/>
    <property type="molecule type" value="Genomic_DNA"/>
</dbReference>
<evidence type="ECO:0000313" key="4">
    <source>
        <dbReference type="Proteomes" id="UP000602510"/>
    </source>
</evidence>
<dbReference type="AlphaFoldDB" id="A0A833W624"/>
<sequence length="151" mass="17038">MDRTDRSIPLRCPQQLARTCMSKGKLVLHSPAGPHQRRSNQDDECDDYCKNYKTCSSTTKGEMQCSTSAFAPLHKAATSSSDATMLGRSKCVIVLRRCEDLNIRTGGFQKIEEAAHRLGIRRSRHQQKHPDEFPAKDQLPKEAGLRKQNQL</sequence>
<dbReference type="Proteomes" id="UP000602510">
    <property type="component" value="Unassembled WGS sequence"/>
</dbReference>
<accession>A0A833W624</accession>
<evidence type="ECO:0000256" key="1">
    <source>
        <dbReference type="SAM" id="MobiDB-lite"/>
    </source>
</evidence>
<dbReference type="EMBL" id="WSZM01000587">
    <property type="protein sequence ID" value="KAF4031338.1"/>
    <property type="molecule type" value="Genomic_DNA"/>
</dbReference>
<name>A0A833W624_PHYIN</name>
<comment type="caution">
    <text evidence="2">The sequence shown here is derived from an EMBL/GenBank/DDBJ whole genome shotgun (WGS) entry which is preliminary data.</text>
</comment>
<reference evidence="2" key="1">
    <citation type="submission" date="2020-04" db="EMBL/GenBank/DDBJ databases">
        <title>Hybrid Assembly of Korean Phytophthora infestans isolates.</title>
        <authorList>
            <person name="Prokchorchik M."/>
            <person name="Lee Y."/>
            <person name="Seo J."/>
            <person name="Cho J.-H."/>
            <person name="Park Y.-E."/>
            <person name="Jang D.-C."/>
            <person name="Im J.-S."/>
            <person name="Choi J.-G."/>
            <person name="Park H.-J."/>
            <person name="Lee G.-B."/>
            <person name="Lee Y.-G."/>
            <person name="Hong S.-Y."/>
            <person name="Cho K."/>
            <person name="Sohn K.H."/>
        </authorList>
    </citation>
    <scope>NUCLEOTIDE SEQUENCE</scope>
    <source>
        <strain evidence="2">KR_1_A1</strain>
        <strain evidence="3">KR_2_A2</strain>
    </source>
</reference>
<feature type="compositionally biased region" description="Basic and acidic residues" evidence="1">
    <location>
        <begin position="128"/>
        <end position="145"/>
    </location>
</feature>
<evidence type="ECO:0000313" key="3">
    <source>
        <dbReference type="EMBL" id="KAF4134185.1"/>
    </source>
</evidence>